<evidence type="ECO:0000256" key="1">
    <source>
        <dbReference type="SAM" id="MobiDB-lite"/>
    </source>
</evidence>
<feature type="region of interest" description="Disordered" evidence="1">
    <location>
        <begin position="30"/>
        <end position="67"/>
    </location>
</feature>
<feature type="compositionally biased region" description="Low complexity" evidence="1">
    <location>
        <begin position="189"/>
        <end position="203"/>
    </location>
</feature>
<name>A0A668ATV4_9TELE</name>
<dbReference type="CTD" id="321731"/>
<evidence type="ECO:0000313" key="2">
    <source>
        <dbReference type="Ensembl" id="ENSMMDP00005055568.1"/>
    </source>
</evidence>
<feature type="compositionally biased region" description="Basic and acidic residues" evidence="1">
    <location>
        <begin position="38"/>
        <end position="49"/>
    </location>
</feature>
<feature type="region of interest" description="Disordered" evidence="1">
    <location>
        <begin position="189"/>
        <end position="215"/>
    </location>
</feature>
<dbReference type="PANTHER" id="PTHR46584">
    <property type="entry name" value="HMG DOMAIN-CONTAINING PROTEIN 4"/>
    <property type="match status" value="1"/>
</dbReference>
<protein>
    <submittedName>
        <fullName evidence="2">HMG box-containing protein 4-like</fullName>
    </submittedName>
</protein>
<reference evidence="2" key="3">
    <citation type="submission" date="2025-09" db="UniProtKB">
        <authorList>
            <consortium name="Ensembl"/>
        </authorList>
    </citation>
    <scope>IDENTIFICATION</scope>
</reference>
<dbReference type="InterPro" id="IPR042477">
    <property type="entry name" value="HMGXB4"/>
</dbReference>
<gene>
    <name evidence="2" type="primary">LOC115359056</name>
</gene>
<keyword evidence="3" id="KW-1185">Reference proteome</keyword>
<evidence type="ECO:0000313" key="3">
    <source>
        <dbReference type="Proteomes" id="UP000472263"/>
    </source>
</evidence>
<dbReference type="GeneTree" id="ENSGT00390000012436"/>
<reference evidence="2" key="2">
    <citation type="submission" date="2025-08" db="UniProtKB">
        <authorList>
            <consortium name="Ensembl"/>
        </authorList>
    </citation>
    <scope>IDENTIFICATION</scope>
</reference>
<sequence>MDGEVGLVTGRVQRERKRSYKDFLVDVEDLEESDDEDYSTKKLYKEPKGLHKKKRQHSDNSGVGSGPYGVTSPGFLPVYPVYVTQGQWRQTALEENGTQDNLLHSGCTAEGSIDQVNHSPIVEYWVHLNDQQDTADCPLTDLIPSAASPVTCRPHPFISTPNSVTDIASTVSFISSPVISTSSSMADMASPTSSVCSPPSSASDTPRSTSRGPSCSDLDPINAAAHLHLLGESLSLIGQQLQETNKMACVSGSLSLLLDSLLCALAPLVCLTSQIQELRLCTQHTLADTLENIAYVMPGL</sequence>
<dbReference type="OrthoDB" id="4777606at2759"/>
<dbReference type="Ensembl" id="ENSMMDT00005056628.1">
    <property type="protein sequence ID" value="ENSMMDP00005055568.1"/>
    <property type="gene ID" value="ENSMMDG00005024857.1"/>
</dbReference>
<accession>A0A668ATV4</accession>
<dbReference type="InParanoid" id="A0A668ATV4"/>
<organism evidence="2 3">
    <name type="scientific">Myripristis murdjan</name>
    <name type="common">pinecone soldierfish</name>
    <dbReference type="NCBI Taxonomy" id="586833"/>
    <lineage>
        <taxon>Eukaryota</taxon>
        <taxon>Metazoa</taxon>
        <taxon>Chordata</taxon>
        <taxon>Craniata</taxon>
        <taxon>Vertebrata</taxon>
        <taxon>Euteleostomi</taxon>
        <taxon>Actinopterygii</taxon>
        <taxon>Neopterygii</taxon>
        <taxon>Teleostei</taxon>
        <taxon>Neoteleostei</taxon>
        <taxon>Acanthomorphata</taxon>
        <taxon>Holocentriformes</taxon>
        <taxon>Holocentridae</taxon>
        <taxon>Myripristis</taxon>
    </lineage>
</organism>
<reference evidence="2" key="1">
    <citation type="submission" date="2019-06" db="EMBL/GenBank/DDBJ databases">
        <authorList>
            <consortium name="Wellcome Sanger Institute Data Sharing"/>
        </authorList>
    </citation>
    <scope>NUCLEOTIDE SEQUENCE [LARGE SCALE GENOMIC DNA]</scope>
</reference>
<dbReference type="RefSeq" id="XP_029907202.1">
    <property type="nucleotide sequence ID" value="XM_030051342.1"/>
</dbReference>
<proteinExistence type="predicted"/>
<dbReference type="AlphaFoldDB" id="A0A668ATV4"/>
<dbReference type="Proteomes" id="UP000472263">
    <property type="component" value="Chromosome 1"/>
</dbReference>
<dbReference type="PANTHER" id="PTHR46584:SF1">
    <property type="entry name" value="HMG DOMAIN-CONTAINING PROTEIN 4"/>
    <property type="match status" value="1"/>
</dbReference>
<feature type="compositionally biased region" description="Polar residues" evidence="1">
    <location>
        <begin position="204"/>
        <end position="213"/>
    </location>
</feature>
<dbReference type="GeneID" id="115359056"/>